<dbReference type="OrthoDB" id="9790209at2"/>
<feature type="transmembrane region" description="Helical" evidence="7">
    <location>
        <begin position="44"/>
        <end position="68"/>
    </location>
</feature>
<sequence length="432" mass="44676">MSTLLLALGLIFVLMALRVPVAVSIGLAAMTATAAELGWRVFPVSAQVMVDGISSFVLIAAPFFMLAGEIMNRGGLTQRIFRLANALVGSLPGGLGQVNVMASMLFAGMTGSAISDAVGLGTMEIRAMKERGYDARLSASITAASSIIGPMIPPSVPIVIYGALAGVSIGSLFLAGLVPGILMGVALMLAILVYDRLGLCPREPRAPGSELRAAALAAVPSLALPVLVVGGIYSGLFTPTEAAVVSSAYAAVLALIYGELRIADFKQIITGVASATGALFLIVATTALLGWIVTRSGVMIEVALWLGGAVDSQTQLLLIVAGLCLVVGLFMEPIAALVLLVPILLPAVKILQIDLVHFGIVLILALMIGLLTPPVGLILFVVARIAEISITQMIRGIAPLLLVLVTVLLLIIVFPTIVMFLPRLAYGLPPFG</sequence>
<protein>
    <recommendedName>
        <fullName evidence="7">TRAP transporter large permease protein</fullName>
    </recommendedName>
</protein>
<comment type="subunit">
    <text evidence="7">The complex comprises the extracytoplasmic solute receptor protein and the two transmembrane proteins.</text>
</comment>
<feature type="transmembrane region" description="Helical" evidence="7">
    <location>
        <begin position="272"/>
        <end position="294"/>
    </location>
</feature>
<dbReference type="PANTHER" id="PTHR33362">
    <property type="entry name" value="SIALIC ACID TRAP TRANSPORTER PERMEASE PROTEIN SIAT-RELATED"/>
    <property type="match status" value="1"/>
</dbReference>
<keyword evidence="10" id="KW-1185">Reference proteome</keyword>
<comment type="caution">
    <text evidence="9">The sequence shown here is derived from an EMBL/GenBank/DDBJ whole genome shotgun (WGS) entry which is preliminary data.</text>
</comment>
<dbReference type="InterPro" id="IPR010656">
    <property type="entry name" value="DctM"/>
</dbReference>
<gene>
    <name evidence="9" type="ORF">DFR52_103825</name>
</gene>
<feature type="transmembrane region" description="Helical" evidence="7">
    <location>
        <begin position="80"/>
        <end position="98"/>
    </location>
</feature>
<dbReference type="RefSeq" id="WP_110032812.1">
    <property type="nucleotide sequence ID" value="NZ_QGTR01000003.1"/>
</dbReference>
<feature type="transmembrane region" description="Helical" evidence="7">
    <location>
        <begin position="242"/>
        <end position="260"/>
    </location>
</feature>
<evidence type="ECO:0000256" key="7">
    <source>
        <dbReference type="RuleBase" id="RU369079"/>
    </source>
</evidence>
<reference evidence="9 10" key="1">
    <citation type="submission" date="2018-05" db="EMBL/GenBank/DDBJ databases">
        <title>Genomic Encyclopedia of Type Strains, Phase IV (KMG-IV): sequencing the most valuable type-strain genomes for metagenomic binning, comparative biology and taxonomic classification.</title>
        <authorList>
            <person name="Goeker M."/>
        </authorList>
    </citation>
    <scope>NUCLEOTIDE SEQUENCE [LARGE SCALE GENOMIC DNA]</scope>
    <source>
        <strain evidence="9 10">DSM 16791</strain>
    </source>
</reference>
<dbReference type="GO" id="GO:0005886">
    <property type="term" value="C:plasma membrane"/>
    <property type="evidence" value="ECO:0007669"/>
    <property type="project" value="UniProtKB-SubCell"/>
</dbReference>
<comment type="function">
    <text evidence="7">Part of the tripartite ATP-independent periplasmic (TRAP) transport system.</text>
</comment>
<dbReference type="GO" id="GO:0022857">
    <property type="term" value="F:transmembrane transporter activity"/>
    <property type="evidence" value="ECO:0007669"/>
    <property type="project" value="UniProtKB-UniRule"/>
</dbReference>
<feature type="transmembrane region" description="Helical" evidence="7">
    <location>
        <begin position="159"/>
        <end position="192"/>
    </location>
</feature>
<evidence type="ECO:0000256" key="5">
    <source>
        <dbReference type="ARBA" id="ARBA00022989"/>
    </source>
</evidence>
<keyword evidence="7" id="KW-0813">Transport</keyword>
<feature type="transmembrane region" description="Helical" evidence="7">
    <location>
        <begin position="355"/>
        <end position="385"/>
    </location>
</feature>
<dbReference type="PANTHER" id="PTHR33362:SF3">
    <property type="entry name" value="SIALIC ACID TRAP TRANSPORTER PERMEASE PROTEIN SIAT"/>
    <property type="match status" value="1"/>
</dbReference>
<evidence type="ECO:0000313" key="10">
    <source>
        <dbReference type="Proteomes" id="UP000246352"/>
    </source>
</evidence>
<keyword evidence="2" id="KW-1003">Cell membrane</keyword>
<keyword evidence="5 7" id="KW-1133">Transmembrane helix</keyword>
<proteinExistence type="inferred from homology"/>
<evidence type="ECO:0000256" key="2">
    <source>
        <dbReference type="ARBA" id="ARBA00022475"/>
    </source>
</evidence>
<dbReference type="NCBIfam" id="TIGR00786">
    <property type="entry name" value="dctM"/>
    <property type="match status" value="1"/>
</dbReference>
<dbReference type="AlphaFoldDB" id="A0A317PNI2"/>
<feature type="transmembrane region" description="Helical" evidence="7">
    <location>
        <begin position="213"/>
        <end position="236"/>
    </location>
</feature>
<keyword evidence="3 7" id="KW-0997">Cell inner membrane</keyword>
<evidence type="ECO:0000313" key="9">
    <source>
        <dbReference type="EMBL" id="PWW00617.1"/>
    </source>
</evidence>
<evidence type="ECO:0000256" key="3">
    <source>
        <dbReference type="ARBA" id="ARBA00022519"/>
    </source>
</evidence>
<dbReference type="InterPro" id="IPR004681">
    <property type="entry name" value="TRAP_DctM"/>
</dbReference>
<keyword evidence="6 7" id="KW-0472">Membrane</keyword>
<dbReference type="Pfam" id="PF06808">
    <property type="entry name" value="DctM"/>
    <property type="match status" value="1"/>
</dbReference>
<feature type="domain" description="TRAP C4-dicarboxylate transport system permease DctM subunit" evidence="8">
    <location>
        <begin position="8"/>
        <end position="417"/>
    </location>
</feature>
<dbReference type="Proteomes" id="UP000246352">
    <property type="component" value="Unassembled WGS sequence"/>
</dbReference>
<feature type="transmembrane region" description="Helical" evidence="7">
    <location>
        <begin position="397"/>
        <end position="421"/>
    </location>
</feature>
<name>A0A317PNI2_9HYPH</name>
<evidence type="ECO:0000259" key="8">
    <source>
        <dbReference type="Pfam" id="PF06808"/>
    </source>
</evidence>
<keyword evidence="4 7" id="KW-0812">Transmembrane</keyword>
<feature type="transmembrane region" description="Helical" evidence="7">
    <location>
        <begin position="314"/>
        <end position="343"/>
    </location>
</feature>
<accession>A0A317PNI2</accession>
<dbReference type="PIRSF" id="PIRSF006066">
    <property type="entry name" value="HI0050"/>
    <property type="match status" value="1"/>
</dbReference>
<evidence type="ECO:0000256" key="1">
    <source>
        <dbReference type="ARBA" id="ARBA00004429"/>
    </source>
</evidence>
<evidence type="ECO:0000256" key="6">
    <source>
        <dbReference type="ARBA" id="ARBA00023136"/>
    </source>
</evidence>
<comment type="caution">
    <text evidence="7">Lacks conserved residue(s) required for the propagation of feature annotation.</text>
</comment>
<comment type="similarity">
    <text evidence="7">Belongs to the TRAP transporter large permease family.</text>
</comment>
<organism evidence="9 10">
    <name type="scientific">Hoeflea marina</name>
    <dbReference type="NCBI Taxonomy" id="274592"/>
    <lineage>
        <taxon>Bacteria</taxon>
        <taxon>Pseudomonadati</taxon>
        <taxon>Pseudomonadota</taxon>
        <taxon>Alphaproteobacteria</taxon>
        <taxon>Hyphomicrobiales</taxon>
        <taxon>Rhizobiaceae</taxon>
        <taxon>Hoeflea</taxon>
    </lineage>
</organism>
<comment type="subcellular location">
    <subcellularLocation>
        <location evidence="1 7">Cell inner membrane</location>
        <topology evidence="1 7">Multi-pass membrane protein</topology>
    </subcellularLocation>
</comment>
<dbReference type="EMBL" id="QGTR01000003">
    <property type="protein sequence ID" value="PWW00617.1"/>
    <property type="molecule type" value="Genomic_DNA"/>
</dbReference>
<evidence type="ECO:0000256" key="4">
    <source>
        <dbReference type="ARBA" id="ARBA00022692"/>
    </source>
</evidence>